<dbReference type="InterPro" id="IPR032623">
    <property type="entry name" value="FecR_N"/>
</dbReference>
<dbReference type="PANTHER" id="PTHR30273">
    <property type="entry name" value="PERIPLASMIC SIGNAL SENSOR AND SIGMA FACTOR ACTIVATOR FECR-RELATED"/>
    <property type="match status" value="1"/>
</dbReference>
<reference evidence="4" key="1">
    <citation type="submission" date="2016-10" db="EMBL/GenBank/DDBJ databases">
        <authorList>
            <person name="Varghese N."/>
        </authorList>
    </citation>
    <scope>NUCLEOTIDE SEQUENCE [LARGE SCALE GENOMIC DNA]</scope>
    <source>
        <strain evidence="4">GAS106B</strain>
    </source>
</reference>
<evidence type="ECO:0000259" key="2">
    <source>
        <dbReference type="Pfam" id="PF16220"/>
    </source>
</evidence>
<dbReference type="AlphaFoldDB" id="A0A1H1JPK2"/>
<dbReference type="PIRSF" id="PIRSF018266">
    <property type="entry name" value="FecR"/>
    <property type="match status" value="1"/>
</dbReference>
<accession>A0A1H1JPK2</accession>
<dbReference type="InterPro" id="IPR006860">
    <property type="entry name" value="FecR"/>
</dbReference>
<dbReference type="OrthoDB" id="1100567at2"/>
<evidence type="ECO:0000259" key="1">
    <source>
        <dbReference type="Pfam" id="PF04773"/>
    </source>
</evidence>
<proteinExistence type="predicted"/>
<sequence>MTPANRIDASIVAQAADWVVKLQTAPDAQDQAEFERWRSASPVHAEAWRRMAEMTQSFNDNVGELGSKTARSVIESVTAQQKRRRAMTRLLTLSGAGIVGWTLLDVTPWRGWTAGFSTAVGEQREFVLADNTRLTLNTDSAADVRFDAHQRRITLYKGEILVVSGHDPAGRPLHVDTRNGAVTPIGTRFVVRQPGEMDGDTRVSVMEGVVEVRPANAAGQVLTLTRGQTTSFNRNEFEPPSALDSSTVAWIDGLLVARNMRVADFIEELARYRRGILRCDPSVGDLRVTGTFPIQDTDKVLRLLQHVLPITLHSRTRYWVTVTQRSA</sequence>
<protein>
    <submittedName>
        <fullName evidence="3">FecR family protein</fullName>
    </submittedName>
</protein>
<feature type="domain" description="FecR N-terminal" evidence="2">
    <location>
        <begin position="14"/>
        <end position="53"/>
    </location>
</feature>
<dbReference type="InterPro" id="IPR012373">
    <property type="entry name" value="Ferrdict_sens_TM"/>
</dbReference>
<evidence type="ECO:0000313" key="3">
    <source>
        <dbReference type="EMBL" id="SDR51911.1"/>
    </source>
</evidence>
<dbReference type="PANTHER" id="PTHR30273:SF2">
    <property type="entry name" value="PROTEIN FECR"/>
    <property type="match status" value="1"/>
</dbReference>
<dbReference type="Pfam" id="PF16220">
    <property type="entry name" value="DUF4880"/>
    <property type="match status" value="1"/>
</dbReference>
<keyword evidence="4" id="KW-1185">Reference proteome</keyword>
<name>A0A1H1JPK2_9BURK</name>
<evidence type="ECO:0000313" key="4">
    <source>
        <dbReference type="Proteomes" id="UP000183487"/>
    </source>
</evidence>
<gene>
    <name evidence="3" type="ORF">SAMN05443245_7055</name>
</gene>
<organism evidence="3 4">
    <name type="scientific">Paraburkholderia fungorum</name>
    <dbReference type="NCBI Taxonomy" id="134537"/>
    <lineage>
        <taxon>Bacteria</taxon>
        <taxon>Pseudomonadati</taxon>
        <taxon>Pseudomonadota</taxon>
        <taxon>Betaproteobacteria</taxon>
        <taxon>Burkholderiales</taxon>
        <taxon>Burkholderiaceae</taxon>
        <taxon>Paraburkholderia</taxon>
    </lineage>
</organism>
<dbReference type="Proteomes" id="UP000183487">
    <property type="component" value="Unassembled WGS sequence"/>
</dbReference>
<dbReference type="RefSeq" id="WP_074772549.1">
    <property type="nucleotide sequence ID" value="NZ_FNKP01000003.1"/>
</dbReference>
<dbReference type="EMBL" id="FNKP01000003">
    <property type="protein sequence ID" value="SDR51911.1"/>
    <property type="molecule type" value="Genomic_DNA"/>
</dbReference>
<dbReference type="Gene3D" id="2.60.120.1440">
    <property type="match status" value="1"/>
</dbReference>
<feature type="domain" description="FecR protein" evidence="1">
    <location>
        <begin position="117"/>
        <end position="211"/>
    </location>
</feature>
<dbReference type="GO" id="GO:0016989">
    <property type="term" value="F:sigma factor antagonist activity"/>
    <property type="evidence" value="ECO:0007669"/>
    <property type="project" value="TreeGrafter"/>
</dbReference>
<dbReference type="Pfam" id="PF04773">
    <property type="entry name" value="FecR"/>
    <property type="match status" value="1"/>
</dbReference>